<dbReference type="Gene3D" id="2.60.120.260">
    <property type="entry name" value="Galactose-binding domain-like"/>
    <property type="match status" value="1"/>
</dbReference>
<dbReference type="Pfam" id="PF07738">
    <property type="entry name" value="Sad1_UNC"/>
    <property type="match status" value="1"/>
</dbReference>
<feature type="compositionally biased region" description="Polar residues" evidence="11">
    <location>
        <begin position="100"/>
        <end position="115"/>
    </location>
</feature>
<evidence type="ECO:0000313" key="15">
    <source>
        <dbReference type="EMBL" id="CCD25549.1"/>
    </source>
</evidence>
<evidence type="ECO:0000256" key="13">
    <source>
        <dbReference type="SAM" id="SignalP"/>
    </source>
</evidence>
<feature type="region of interest" description="Disordered" evidence="11">
    <location>
        <begin position="63"/>
        <end position="116"/>
    </location>
</feature>
<dbReference type="InterPro" id="IPR045120">
    <property type="entry name" value="Suco/Slp1-like"/>
</dbReference>
<dbReference type="SUPFAM" id="SSF49785">
    <property type="entry name" value="Galactose-binding domain-like"/>
    <property type="match status" value="1"/>
</dbReference>
<dbReference type="PANTHER" id="PTHR12953">
    <property type="entry name" value="MEMBRANE PROTEIN CH1 RELATED"/>
    <property type="match status" value="1"/>
</dbReference>
<keyword evidence="5 12" id="KW-1133">Transmembrane helix</keyword>
<dbReference type="STRING" id="1071378.G0WCN8"/>
<keyword evidence="6 12" id="KW-0472">Membrane</keyword>
<dbReference type="InterPro" id="IPR008979">
    <property type="entry name" value="Galactose-bd-like_sf"/>
</dbReference>
<proteinExistence type="inferred from homology"/>
<evidence type="ECO:0000256" key="2">
    <source>
        <dbReference type="ARBA" id="ARBA00022692"/>
    </source>
</evidence>
<protein>
    <recommendedName>
        <fullName evidence="10">SUN-like protein 1</fullName>
    </recommendedName>
</protein>
<feature type="chain" id="PRO_5003410899" description="SUN-like protein 1" evidence="13">
    <location>
        <begin position="22"/>
        <end position="625"/>
    </location>
</feature>
<dbReference type="FunFam" id="2.60.120.260:FF:000099">
    <property type="entry name" value="Uncharacterized protein, isoform C"/>
    <property type="match status" value="1"/>
</dbReference>
<evidence type="ECO:0000256" key="12">
    <source>
        <dbReference type="SAM" id="Phobius"/>
    </source>
</evidence>
<feature type="compositionally biased region" description="Polar residues" evidence="11">
    <location>
        <begin position="63"/>
        <end position="77"/>
    </location>
</feature>
<keyword evidence="16" id="KW-1185">Reference proteome</keyword>
<dbReference type="GO" id="GO:0005789">
    <property type="term" value="C:endoplasmic reticulum membrane"/>
    <property type="evidence" value="ECO:0007669"/>
    <property type="project" value="UniProtKB-SubCell"/>
</dbReference>
<dbReference type="Proteomes" id="UP000000689">
    <property type="component" value="Chromosome 6"/>
</dbReference>
<evidence type="ECO:0000256" key="1">
    <source>
        <dbReference type="ARBA" id="ARBA00004115"/>
    </source>
</evidence>
<dbReference type="EMBL" id="HE580272">
    <property type="protein sequence ID" value="CCD25549.1"/>
    <property type="molecule type" value="Genomic_DNA"/>
</dbReference>
<dbReference type="OrthoDB" id="266334at2759"/>
<evidence type="ECO:0000256" key="4">
    <source>
        <dbReference type="ARBA" id="ARBA00022824"/>
    </source>
</evidence>
<evidence type="ECO:0000256" key="5">
    <source>
        <dbReference type="ARBA" id="ARBA00022989"/>
    </source>
</evidence>
<dbReference type="GO" id="GO:0034975">
    <property type="term" value="P:protein folding in endoplasmic reticulum"/>
    <property type="evidence" value="ECO:0007669"/>
    <property type="project" value="TreeGrafter"/>
</dbReference>
<evidence type="ECO:0000256" key="10">
    <source>
        <dbReference type="ARBA" id="ARBA00075366"/>
    </source>
</evidence>
<dbReference type="PROSITE" id="PS51469">
    <property type="entry name" value="SUN"/>
    <property type="match status" value="1"/>
</dbReference>
<name>G0WCN8_NAUDC</name>
<dbReference type="AlphaFoldDB" id="G0WCN8"/>
<feature type="compositionally biased region" description="Basic and acidic residues" evidence="11">
    <location>
        <begin position="78"/>
        <end position="91"/>
    </location>
</feature>
<evidence type="ECO:0000256" key="7">
    <source>
        <dbReference type="ARBA" id="ARBA00023180"/>
    </source>
</evidence>
<feature type="domain" description="SUN" evidence="14">
    <location>
        <begin position="221"/>
        <end position="391"/>
    </location>
</feature>
<evidence type="ECO:0000256" key="6">
    <source>
        <dbReference type="ARBA" id="ARBA00023136"/>
    </source>
</evidence>
<feature type="transmembrane region" description="Helical" evidence="12">
    <location>
        <begin position="576"/>
        <end position="598"/>
    </location>
</feature>
<dbReference type="PANTHER" id="PTHR12953:SF0">
    <property type="entry name" value="SUN DOMAIN-CONTAINING OSSIFICATION FACTOR"/>
    <property type="match status" value="1"/>
</dbReference>
<evidence type="ECO:0000256" key="9">
    <source>
        <dbReference type="ARBA" id="ARBA00064635"/>
    </source>
</evidence>
<dbReference type="InterPro" id="IPR012919">
    <property type="entry name" value="SUN_dom"/>
</dbReference>
<sequence length="625" mass="71038">MLGSSMKTVLIVLSGLVITNCDSHFPSIDKVSTIEPTTISLSSSSESTLGPARHSGVVIHEQTMSYPDSSTSKASSQRRPDITSMEPKDDGAQPGEARPSSGSIQDTYTDNNEPNISIEKERDIFLSFDAYKEAKLHEHDHHSSWKRHQQQQYSSSSKKNIINTSEDSLGDEMEIELGFFLNGNDDDDNDDCETDDEEVDLLDIDEACLNLLNSIDSNIEGEEQDDDDGSTGQKSNSLYKRRYNYASLDCAATIVKTNPEAMGSTSILVENKDSYLLNPCSVKQKFIIIELCEDILVEEIDIANFEFFSSTFKQIRVSVSDRFPVKENNNKDGGGWKILGKFEAINNRELQRFKIENPQIWARYLKIEILSYYDNEFYCPISLVRVHGKTMMDEFKSEQQEQQQNNNQKDNKDALLLLSSANNSCGNIQDKEILSKLITDNLIKSNATTIKKNLTKDDILLQGKCKVKTPIAIQSFDKFLKNHTEKIQESISSNKCPSIPIPEDSFLKNIVKRLSALEDNSTLTLLYIEEQTRLLSQSLDRIKTNHSITLNDILLSNEKYIRANSMIINELQNQIYFQKILLSTMIIAILGLFSYLLLSKEVYVFNENYIEESKEMEMRRHSTHR</sequence>
<dbReference type="GeneID" id="11496887"/>
<evidence type="ECO:0000256" key="3">
    <source>
        <dbReference type="ARBA" id="ARBA00022729"/>
    </source>
</evidence>
<keyword evidence="3 13" id="KW-0732">Signal</keyword>
<dbReference type="eggNOG" id="KOG1396">
    <property type="taxonomic scope" value="Eukaryota"/>
</dbReference>
<keyword evidence="7" id="KW-0325">Glycoprotein</keyword>
<dbReference type="KEGG" id="ndi:NDAI_0F02310"/>
<comment type="subcellular location">
    <subcellularLocation>
        <location evidence="1">Endoplasmic reticulum membrane</location>
        <topology evidence="1">Single-pass type I membrane protein</topology>
    </subcellularLocation>
</comment>
<feature type="signal peptide" evidence="13">
    <location>
        <begin position="1"/>
        <end position="21"/>
    </location>
</feature>
<organism evidence="15 16">
    <name type="scientific">Naumovozyma dairenensis (strain ATCC 10597 / BCRC 20456 / CBS 421 / NBRC 0211 / NRRL Y-12639)</name>
    <name type="common">Saccharomyces dairenensis</name>
    <dbReference type="NCBI Taxonomy" id="1071378"/>
    <lineage>
        <taxon>Eukaryota</taxon>
        <taxon>Fungi</taxon>
        <taxon>Dikarya</taxon>
        <taxon>Ascomycota</taxon>
        <taxon>Saccharomycotina</taxon>
        <taxon>Saccharomycetes</taxon>
        <taxon>Saccharomycetales</taxon>
        <taxon>Saccharomycetaceae</taxon>
        <taxon>Naumovozyma</taxon>
    </lineage>
</organism>
<evidence type="ECO:0000256" key="11">
    <source>
        <dbReference type="SAM" id="MobiDB-lite"/>
    </source>
</evidence>
<dbReference type="RefSeq" id="XP_003670792.1">
    <property type="nucleotide sequence ID" value="XM_003670744.1"/>
</dbReference>
<dbReference type="HOGENOM" id="CLU_006633_4_1_1"/>
<keyword evidence="2 12" id="KW-0812">Transmembrane</keyword>
<evidence type="ECO:0000313" key="16">
    <source>
        <dbReference type="Proteomes" id="UP000000689"/>
    </source>
</evidence>
<keyword evidence="4" id="KW-0256">Endoplasmic reticulum</keyword>
<comment type="subunit">
    <text evidence="9">Interacts with EMP65.</text>
</comment>
<accession>G0WCN8</accession>
<gene>
    <name evidence="15" type="primary">NDAI0F02310</name>
    <name evidence="15" type="ordered locus">NDAI_0F02310</name>
</gene>
<reference evidence="15 16" key="1">
    <citation type="journal article" date="2011" name="Proc. Natl. Acad. Sci. U.S.A.">
        <title>Evolutionary erosion of yeast sex chromosomes by mating-type switching accidents.</title>
        <authorList>
            <person name="Gordon J.L."/>
            <person name="Armisen D."/>
            <person name="Proux-Wera E."/>
            <person name="Oheigeartaigh S.S."/>
            <person name="Byrne K.P."/>
            <person name="Wolfe K.H."/>
        </authorList>
    </citation>
    <scope>NUCLEOTIDE SEQUENCE [LARGE SCALE GENOMIC DNA]</scope>
    <source>
        <strain evidence="16">ATCC 10597 / BCRC 20456 / CBS 421 / NBRC 0211 / NRRL Y-12639</strain>
    </source>
</reference>
<comment type="similarity">
    <text evidence="8">Belongs to the SLP1 family.</text>
</comment>
<evidence type="ECO:0000256" key="8">
    <source>
        <dbReference type="ARBA" id="ARBA00061226"/>
    </source>
</evidence>
<feature type="region of interest" description="Disordered" evidence="11">
    <location>
        <begin position="139"/>
        <end position="158"/>
    </location>
</feature>
<evidence type="ECO:0000259" key="14">
    <source>
        <dbReference type="PROSITE" id="PS51469"/>
    </source>
</evidence>